<name>A0AAU7MCE0_9ACTN</name>
<dbReference type="PIRSF" id="PIRSF006648">
    <property type="entry name" value="DrrB"/>
    <property type="match status" value="1"/>
</dbReference>
<proteinExistence type="predicted"/>
<dbReference type="GO" id="GO:0043190">
    <property type="term" value="C:ATP-binding cassette (ABC) transporter complex"/>
    <property type="evidence" value="ECO:0007669"/>
    <property type="project" value="InterPro"/>
</dbReference>
<feature type="transmembrane region" description="Helical" evidence="6">
    <location>
        <begin position="27"/>
        <end position="44"/>
    </location>
</feature>
<reference evidence="9" key="2">
    <citation type="submission" date="2024-06" db="EMBL/GenBank/DDBJ databases">
        <title>Micromonospora mangrovi CCTCC AA 2012012 genome sequences.</title>
        <authorList>
            <person name="Gao J."/>
        </authorList>
    </citation>
    <scope>NUCLEOTIDE SEQUENCE</scope>
    <source>
        <strain evidence="9">CCTCC AA 2012012</strain>
    </source>
</reference>
<dbReference type="GO" id="GO:0140359">
    <property type="term" value="F:ABC-type transporter activity"/>
    <property type="evidence" value="ECO:0007669"/>
    <property type="project" value="InterPro"/>
</dbReference>
<gene>
    <name evidence="9" type="ORF">ABUL08_06920</name>
    <name evidence="8" type="ORF">VK199_06875</name>
</gene>
<feature type="transmembrane region" description="Helical" evidence="6">
    <location>
        <begin position="141"/>
        <end position="161"/>
    </location>
</feature>
<evidence type="ECO:0000256" key="5">
    <source>
        <dbReference type="ARBA" id="ARBA00023251"/>
    </source>
</evidence>
<evidence type="ECO:0000313" key="9">
    <source>
        <dbReference type="EMBL" id="XCH75812.1"/>
    </source>
</evidence>
<dbReference type="InterPro" id="IPR013525">
    <property type="entry name" value="ABC2_TM"/>
</dbReference>
<feature type="transmembrane region" description="Helical" evidence="6">
    <location>
        <begin position="56"/>
        <end position="81"/>
    </location>
</feature>
<dbReference type="PANTHER" id="PTHR43229">
    <property type="entry name" value="NODULATION PROTEIN J"/>
    <property type="match status" value="1"/>
</dbReference>
<evidence type="ECO:0000256" key="6">
    <source>
        <dbReference type="SAM" id="Phobius"/>
    </source>
</evidence>
<feature type="domain" description="ABC-2 type transporter transmembrane" evidence="7">
    <location>
        <begin position="11"/>
        <end position="203"/>
    </location>
</feature>
<feature type="transmembrane region" description="Helical" evidence="6">
    <location>
        <begin position="173"/>
        <end position="200"/>
    </location>
</feature>
<keyword evidence="2 6" id="KW-0812">Transmembrane</keyword>
<dbReference type="Pfam" id="PF01061">
    <property type="entry name" value="ABC2_membrane"/>
    <property type="match status" value="1"/>
</dbReference>
<feature type="transmembrane region" description="Helical" evidence="6">
    <location>
        <begin position="220"/>
        <end position="241"/>
    </location>
</feature>
<accession>A0AAU7MCE0</accession>
<keyword evidence="4 6" id="KW-0472">Membrane</keyword>
<dbReference type="InterPro" id="IPR051784">
    <property type="entry name" value="Nod_factor_ABC_transporter"/>
</dbReference>
<dbReference type="GO" id="GO:0046677">
    <property type="term" value="P:response to antibiotic"/>
    <property type="evidence" value="ECO:0007669"/>
    <property type="project" value="UniProtKB-KW"/>
</dbReference>
<dbReference type="EMBL" id="CP159342">
    <property type="protein sequence ID" value="XCH75812.1"/>
    <property type="molecule type" value="Genomic_DNA"/>
</dbReference>
<evidence type="ECO:0000259" key="7">
    <source>
        <dbReference type="Pfam" id="PF01061"/>
    </source>
</evidence>
<comment type="subcellular location">
    <subcellularLocation>
        <location evidence="1">Membrane</location>
        <topology evidence="1">Multi-pass membrane protein</topology>
    </subcellularLocation>
</comment>
<organism evidence="8">
    <name type="scientific">Micromonospora sp. CCTCC AA 2012012</name>
    <dbReference type="NCBI Taxonomy" id="3111921"/>
    <lineage>
        <taxon>Bacteria</taxon>
        <taxon>Bacillati</taxon>
        <taxon>Actinomycetota</taxon>
        <taxon>Actinomycetes</taxon>
        <taxon>Micromonosporales</taxon>
        <taxon>Micromonosporaceae</taxon>
        <taxon>Micromonospora</taxon>
    </lineage>
</organism>
<evidence type="ECO:0000256" key="4">
    <source>
        <dbReference type="ARBA" id="ARBA00023136"/>
    </source>
</evidence>
<evidence type="ECO:0000256" key="1">
    <source>
        <dbReference type="ARBA" id="ARBA00004141"/>
    </source>
</evidence>
<dbReference type="EMBL" id="CP157762">
    <property type="protein sequence ID" value="XBP95109.1"/>
    <property type="molecule type" value="Genomic_DNA"/>
</dbReference>
<protein>
    <submittedName>
        <fullName evidence="8">ABC transporter permease</fullName>
    </submittedName>
</protein>
<dbReference type="AlphaFoldDB" id="A0AAU7MCE0"/>
<keyword evidence="5" id="KW-0046">Antibiotic resistance</keyword>
<evidence type="ECO:0000313" key="8">
    <source>
        <dbReference type="EMBL" id="XBP95109.1"/>
    </source>
</evidence>
<dbReference type="InterPro" id="IPR000412">
    <property type="entry name" value="ABC_2_transport"/>
</dbReference>
<keyword evidence="3 6" id="KW-1133">Transmembrane helix</keyword>
<dbReference type="PANTHER" id="PTHR43229:SF2">
    <property type="entry name" value="NODULATION PROTEIN J"/>
    <property type="match status" value="1"/>
</dbReference>
<sequence length="248" mass="26062">MSAPATVGVNRTILAIEIRRILRNRRTLVFVVAMPALFFLAFGLPWRDKPAGARTFAVIMIGMAVYGAMVATTACGAAVAVERGQGWSRQLRLTPLRPAAYVAVKVATAMVLGLVAVLVEYALGAAVGVRMPLLTWLESGLAAWLCSLVFAAFGLFVGFLLPAENVMQILGPLLALLALGGGLFLPLDLLPHAVQVVAAWTPAYGVGVLARAPLTGGPVGVAALAVAAWTMIFMAGAIRLFRRDTARV</sequence>
<dbReference type="RefSeq" id="WP_350935611.1">
    <property type="nucleotide sequence ID" value="NZ_CP157762.1"/>
</dbReference>
<reference evidence="8" key="1">
    <citation type="submission" date="2024-01" db="EMBL/GenBank/DDBJ databases">
        <title>The genome sequence of Micromonospora mangrovi CCTCC AA 2012012.</title>
        <authorList>
            <person name="Gao J."/>
        </authorList>
    </citation>
    <scope>NUCLEOTIDE SEQUENCE</scope>
    <source>
        <strain evidence="8">CCTCC AA 2012012</strain>
    </source>
</reference>
<evidence type="ECO:0000256" key="3">
    <source>
        <dbReference type="ARBA" id="ARBA00022989"/>
    </source>
</evidence>
<feature type="transmembrane region" description="Helical" evidence="6">
    <location>
        <begin position="102"/>
        <end position="129"/>
    </location>
</feature>
<evidence type="ECO:0000256" key="2">
    <source>
        <dbReference type="ARBA" id="ARBA00022692"/>
    </source>
</evidence>